<keyword evidence="1" id="KW-1133">Transmembrane helix</keyword>
<dbReference type="PANTHER" id="PTHR15644">
    <property type="entry name" value="OSTEOPETROSIS ASSOCIATED TRANSMEMBRANE PROTEIN 1"/>
    <property type="match status" value="1"/>
</dbReference>
<proteinExistence type="predicted"/>
<dbReference type="Pfam" id="PF09777">
    <property type="entry name" value="OSTMP1"/>
    <property type="match status" value="1"/>
</dbReference>
<dbReference type="InParanoid" id="A0A6J2YLY5"/>
<feature type="signal peptide" evidence="2">
    <location>
        <begin position="1"/>
        <end position="22"/>
    </location>
</feature>
<evidence type="ECO:0000313" key="3">
    <source>
        <dbReference type="Proteomes" id="UP000504635"/>
    </source>
</evidence>
<dbReference type="GeneID" id="115889227"/>
<keyword evidence="1" id="KW-0472">Membrane</keyword>
<dbReference type="InterPro" id="IPR019172">
    <property type="entry name" value="Osteopetrosis-assoc_TM_1"/>
</dbReference>
<gene>
    <name evidence="4" type="primary">LOC115889227</name>
</gene>
<keyword evidence="1 4" id="KW-0812">Transmembrane</keyword>
<dbReference type="AlphaFoldDB" id="A0A6J2YLY5"/>
<dbReference type="OrthoDB" id="8021850at2759"/>
<evidence type="ECO:0000313" key="4">
    <source>
        <dbReference type="RefSeq" id="XP_030765033.1"/>
    </source>
</evidence>
<feature type="chain" id="PRO_5027005474" evidence="2">
    <location>
        <begin position="23"/>
        <end position="250"/>
    </location>
</feature>
<evidence type="ECO:0000256" key="2">
    <source>
        <dbReference type="SAM" id="SignalP"/>
    </source>
</evidence>
<keyword evidence="2" id="KW-0732">Signal</keyword>
<sequence length="250" mass="29017">MKVLEIVLRIFLLSLGITMIYTDQCTDLRNRFANASSEFISCSINYSRPIKFCENCVQQYIYLLESYSNMSKFPANDTPCLNHFINLDRLGIVETLFENSKNLWSRAKCYECFVTSNGVPSTNVSDETLKFNGYYNNFNNCITTNSSNICSKCMEYYTDLQSYYVSISNENEKIGVCMDIVDVMNDTWIYWGVKCCKFRKHNEYIFICSTVMVFILTVSYYILIKLYTTKNSPTIIQQSRFAKVLNSLST</sequence>
<dbReference type="RefSeq" id="XP_030765033.1">
    <property type="nucleotide sequence ID" value="XM_030909173.1"/>
</dbReference>
<evidence type="ECO:0000256" key="1">
    <source>
        <dbReference type="SAM" id="Phobius"/>
    </source>
</evidence>
<feature type="transmembrane region" description="Helical" evidence="1">
    <location>
        <begin position="204"/>
        <end position="223"/>
    </location>
</feature>
<dbReference type="GO" id="GO:0005829">
    <property type="term" value="C:cytosol"/>
    <property type="evidence" value="ECO:0007669"/>
    <property type="project" value="TreeGrafter"/>
</dbReference>
<dbReference type="Proteomes" id="UP000504635">
    <property type="component" value="Unplaced"/>
</dbReference>
<dbReference type="KEGG" id="soy:115889227"/>
<keyword evidence="3" id="KW-1185">Reference proteome</keyword>
<name>A0A6J2YLY5_SITOR</name>
<dbReference type="PANTHER" id="PTHR15644:SF2">
    <property type="entry name" value="OSTEOPETROSIS-ASSOCIATED TRANSMEMBRANE PROTEIN 1"/>
    <property type="match status" value="1"/>
</dbReference>
<dbReference type="FunCoup" id="A0A6J2YLY5">
    <property type="interactions" value="864"/>
</dbReference>
<accession>A0A6J2YLY5</accession>
<reference evidence="4" key="1">
    <citation type="submission" date="2025-08" db="UniProtKB">
        <authorList>
            <consortium name="RefSeq"/>
        </authorList>
    </citation>
    <scope>IDENTIFICATION</scope>
    <source>
        <tissue evidence="4">Gonads</tissue>
    </source>
</reference>
<protein>
    <submittedName>
        <fullName evidence="4">Osteopetrosis-associated transmembrane protein 1</fullName>
    </submittedName>
</protein>
<organism evidence="3 4">
    <name type="scientific">Sitophilus oryzae</name>
    <name type="common">Rice weevil</name>
    <name type="synonym">Curculio oryzae</name>
    <dbReference type="NCBI Taxonomy" id="7048"/>
    <lineage>
        <taxon>Eukaryota</taxon>
        <taxon>Metazoa</taxon>
        <taxon>Ecdysozoa</taxon>
        <taxon>Arthropoda</taxon>
        <taxon>Hexapoda</taxon>
        <taxon>Insecta</taxon>
        <taxon>Pterygota</taxon>
        <taxon>Neoptera</taxon>
        <taxon>Endopterygota</taxon>
        <taxon>Coleoptera</taxon>
        <taxon>Polyphaga</taxon>
        <taxon>Cucujiformia</taxon>
        <taxon>Curculionidae</taxon>
        <taxon>Dryophthorinae</taxon>
        <taxon>Sitophilus</taxon>
    </lineage>
</organism>